<protein>
    <submittedName>
        <fullName evidence="5">YHYH protein</fullName>
    </submittedName>
</protein>
<comment type="caution">
    <text evidence="5">The sequence shown here is derived from an EMBL/GenBank/DDBJ whole genome shotgun (WGS) entry which is preliminary data.</text>
</comment>
<feature type="domain" description="YHYH" evidence="3">
    <location>
        <begin position="96"/>
        <end position="304"/>
    </location>
</feature>
<evidence type="ECO:0000313" key="5">
    <source>
        <dbReference type="EMBL" id="MEL1244772.1"/>
    </source>
</evidence>
<dbReference type="RefSeq" id="WP_341697088.1">
    <property type="nucleotide sequence ID" value="NZ_JBBYHR010000005.1"/>
</dbReference>
<gene>
    <name evidence="5" type="ORF">AAEO56_10910</name>
</gene>
<dbReference type="InterPro" id="IPR025924">
    <property type="entry name" value="YHYH_dom"/>
</dbReference>
<dbReference type="Pfam" id="PF18962">
    <property type="entry name" value="Por_Secre_tail"/>
    <property type="match status" value="1"/>
</dbReference>
<dbReference type="Proteomes" id="UP001464555">
    <property type="component" value="Unassembled WGS sequence"/>
</dbReference>
<dbReference type="Pfam" id="PF14240">
    <property type="entry name" value="YHYH"/>
    <property type="match status" value="1"/>
</dbReference>
<name>A0ABU9HX83_9FLAO</name>
<keyword evidence="1 2" id="KW-0732">Signal</keyword>
<dbReference type="NCBIfam" id="TIGR04183">
    <property type="entry name" value="Por_Secre_tail"/>
    <property type="match status" value="1"/>
</dbReference>
<sequence length="429" mass="46978">MKINFTFFALFCLTMAVAQPQIDSWIMNAGQYASYWQNTNGNPNNPSFVFYTSTTLADVTKVCYNETSVWVKSEGMTTDMGQFLNPGAPTAQNYTYIFPRTPTVPTSKTISPKLGSIGLLVNGVPIYGLSNAHYYNGTNNNGMGQGTWNVEVYKSEGFVLDATLGAHPQQQGAYHSHAKPYRLYQESGDAIHSPIVGYAFDGYPVYGPYGYTNANDATSAITRMRTGYALRNITTRTTLPYNVALTSANYGPAVNSTYPIGTYIEDYEWLESNGGTLDKYNGRFCVTPEYPEGTYAYFVTLDAAGTPQFPYYVGVEYYGAPQTADLGPNPTVTVPSTATCMEPLEINEVLPNKKMSAYPNPSNGNFTLSLPDLSGESLIEIFTVDGKKVFTATTTTIDTPVSLSETGNTVLMVKVTNNGNQYVTKMMMQ</sequence>
<evidence type="ECO:0000256" key="2">
    <source>
        <dbReference type="SAM" id="SignalP"/>
    </source>
</evidence>
<evidence type="ECO:0000313" key="6">
    <source>
        <dbReference type="Proteomes" id="UP001464555"/>
    </source>
</evidence>
<evidence type="ECO:0000259" key="4">
    <source>
        <dbReference type="Pfam" id="PF18962"/>
    </source>
</evidence>
<evidence type="ECO:0000259" key="3">
    <source>
        <dbReference type="Pfam" id="PF14240"/>
    </source>
</evidence>
<organism evidence="5 6">
    <name type="scientific">Flavobacterium arundinis</name>
    <dbReference type="NCBI Taxonomy" id="3139143"/>
    <lineage>
        <taxon>Bacteria</taxon>
        <taxon>Pseudomonadati</taxon>
        <taxon>Bacteroidota</taxon>
        <taxon>Flavobacteriia</taxon>
        <taxon>Flavobacteriales</taxon>
        <taxon>Flavobacteriaceae</taxon>
        <taxon>Flavobacterium</taxon>
    </lineage>
</organism>
<feature type="signal peptide" evidence="2">
    <location>
        <begin position="1"/>
        <end position="18"/>
    </location>
</feature>
<proteinExistence type="predicted"/>
<reference evidence="5 6" key="1">
    <citation type="submission" date="2024-04" db="EMBL/GenBank/DDBJ databases">
        <title>Flavobacterium sp. DGU11 16S ribosomal RNA gene Genome sequencing and assembly.</title>
        <authorList>
            <person name="Park S."/>
        </authorList>
    </citation>
    <scope>NUCLEOTIDE SEQUENCE [LARGE SCALE GENOMIC DNA]</scope>
    <source>
        <strain evidence="5 6">DGU11</strain>
    </source>
</reference>
<keyword evidence="6" id="KW-1185">Reference proteome</keyword>
<evidence type="ECO:0000256" key="1">
    <source>
        <dbReference type="ARBA" id="ARBA00022729"/>
    </source>
</evidence>
<accession>A0ABU9HX83</accession>
<dbReference type="EMBL" id="JBBYHR010000005">
    <property type="protein sequence ID" value="MEL1244772.1"/>
    <property type="molecule type" value="Genomic_DNA"/>
</dbReference>
<feature type="domain" description="Secretion system C-terminal sorting" evidence="4">
    <location>
        <begin position="358"/>
        <end position="427"/>
    </location>
</feature>
<dbReference type="InterPro" id="IPR026444">
    <property type="entry name" value="Secre_tail"/>
</dbReference>
<feature type="chain" id="PRO_5046670191" evidence="2">
    <location>
        <begin position="19"/>
        <end position="429"/>
    </location>
</feature>